<sequence length="77" mass="9473">MNRYCYQFLKSRPELLHFVRQNPIWYRYLTRDPNRLSELEKEARQFYGKTFTQQVERINNGVQMVGMFLQFADSMKD</sequence>
<dbReference type="InterPro" id="IPR025613">
    <property type="entry name" value="YlbE"/>
</dbReference>
<dbReference type="Pfam" id="PF14003">
    <property type="entry name" value="YlbE"/>
    <property type="match status" value="1"/>
</dbReference>
<evidence type="ECO:0000313" key="2">
    <source>
        <dbReference type="Proteomes" id="UP000469125"/>
    </source>
</evidence>
<name>A0A6N8FJG9_9BACI</name>
<proteinExistence type="predicted"/>
<comment type="caution">
    <text evidence="1">The sequence shown here is derived from an EMBL/GenBank/DDBJ whole genome shotgun (WGS) entry which is preliminary data.</text>
</comment>
<accession>A0A6N8FJG9</accession>
<dbReference type="AlphaFoldDB" id="A0A6N8FJG9"/>
<dbReference type="Proteomes" id="UP000469125">
    <property type="component" value="Unassembled WGS sequence"/>
</dbReference>
<gene>
    <name evidence="1" type="ORF">GMD78_14390</name>
</gene>
<keyword evidence="2" id="KW-1185">Reference proteome</keyword>
<dbReference type="EMBL" id="WOCA01000012">
    <property type="protein sequence ID" value="MUK89553.1"/>
    <property type="molecule type" value="Genomic_DNA"/>
</dbReference>
<evidence type="ECO:0000313" key="1">
    <source>
        <dbReference type="EMBL" id="MUK89553.1"/>
    </source>
</evidence>
<evidence type="ECO:0008006" key="3">
    <source>
        <dbReference type="Google" id="ProtNLM"/>
    </source>
</evidence>
<organism evidence="1 2">
    <name type="scientific">Ornithinibacillus caprae</name>
    <dbReference type="NCBI Taxonomy" id="2678566"/>
    <lineage>
        <taxon>Bacteria</taxon>
        <taxon>Bacillati</taxon>
        <taxon>Bacillota</taxon>
        <taxon>Bacilli</taxon>
        <taxon>Bacillales</taxon>
        <taxon>Bacillaceae</taxon>
        <taxon>Ornithinibacillus</taxon>
    </lineage>
</organism>
<protein>
    <recommendedName>
        <fullName evidence="3">YlbE-like protein</fullName>
    </recommendedName>
</protein>
<dbReference type="RefSeq" id="WP_155669513.1">
    <property type="nucleotide sequence ID" value="NZ_WOCA01000012.1"/>
</dbReference>
<reference evidence="1 2" key="1">
    <citation type="submission" date="2019-11" db="EMBL/GenBank/DDBJ databases">
        <authorList>
            <person name="Li X."/>
        </authorList>
    </citation>
    <scope>NUCLEOTIDE SEQUENCE [LARGE SCALE GENOMIC DNA]</scope>
    <source>
        <strain evidence="1 2">L9</strain>
    </source>
</reference>